<feature type="transmembrane region" description="Helical" evidence="1">
    <location>
        <begin position="144"/>
        <end position="169"/>
    </location>
</feature>
<organism evidence="2">
    <name type="scientific">Oscillatoriales cyanobacterium SpSt-418</name>
    <dbReference type="NCBI Taxonomy" id="2282169"/>
    <lineage>
        <taxon>Bacteria</taxon>
        <taxon>Bacillati</taxon>
        <taxon>Cyanobacteriota</taxon>
        <taxon>Cyanophyceae</taxon>
        <taxon>Oscillatoriophycideae</taxon>
        <taxon>Oscillatoriales</taxon>
    </lineage>
</organism>
<reference evidence="2" key="1">
    <citation type="journal article" date="2020" name="mSystems">
        <title>Genome- and Community-Level Interaction Insights into Carbon Utilization and Element Cycling Functions of Hydrothermarchaeota in Hydrothermal Sediment.</title>
        <authorList>
            <person name="Zhou Z."/>
            <person name="Liu Y."/>
            <person name="Xu W."/>
            <person name="Pan J."/>
            <person name="Luo Z.H."/>
            <person name="Li M."/>
        </authorList>
    </citation>
    <scope>NUCLEOTIDE SEQUENCE [LARGE SCALE GENOMIC DNA]</scope>
    <source>
        <strain evidence="2">SpSt-418</strain>
    </source>
</reference>
<feature type="transmembrane region" description="Helical" evidence="1">
    <location>
        <begin position="83"/>
        <end position="102"/>
    </location>
</feature>
<accession>A0A7C3KGA6</accession>
<feature type="transmembrane region" description="Helical" evidence="1">
    <location>
        <begin position="23"/>
        <end position="42"/>
    </location>
</feature>
<keyword evidence="1" id="KW-0812">Transmembrane</keyword>
<keyword evidence="1" id="KW-0472">Membrane</keyword>
<evidence type="ECO:0000256" key="1">
    <source>
        <dbReference type="SAM" id="Phobius"/>
    </source>
</evidence>
<dbReference type="EMBL" id="DSRU01000231">
    <property type="protein sequence ID" value="HFM99231.1"/>
    <property type="molecule type" value="Genomic_DNA"/>
</dbReference>
<sequence length="229" mass="23867">MERISDLQETPIAQSDRFQPQRVVVAIALFLFTVGAIALSTYGWKQGVLFLIGGLLGVTLYHSSFGFASAYRRLFAQRQVQGIYAQLVMLAIATVLFAPVLASGSVFGQSVRGAVAPVGVQGAIGAFLFGIGMQLGGACGCGTLYTIGGGSLTMLLTLASFCVGAFGVSLTRQLWAGLPATPPIVLGSAIGWVAAVIVQLSLLSAVAVLLRWWSQSSPSQTLVHEGKSS</sequence>
<dbReference type="Pfam" id="PF04143">
    <property type="entry name" value="Sulf_transp"/>
    <property type="match status" value="1"/>
</dbReference>
<feature type="transmembrane region" description="Helical" evidence="1">
    <location>
        <begin position="189"/>
        <end position="210"/>
    </location>
</feature>
<protein>
    <submittedName>
        <fullName evidence="2">Uncharacterized protein</fullName>
    </submittedName>
</protein>
<gene>
    <name evidence="2" type="ORF">ENR64_16025</name>
</gene>
<proteinExistence type="predicted"/>
<feature type="transmembrane region" description="Helical" evidence="1">
    <location>
        <begin position="114"/>
        <end position="132"/>
    </location>
</feature>
<comment type="caution">
    <text evidence="2">The sequence shown here is derived from an EMBL/GenBank/DDBJ whole genome shotgun (WGS) entry which is preliminary data.</text>
</comment>
<name>A0A7C3KGA6_9CYAN</name>
<dbReference type="InterPro" id="IPR007272">
    <property type="entry name" value="Sulf_transp_TsuA/YedE"/>
</dbReference>
<feature type="transmembrane region" description="Helical" evidence="1">
    <location>
        <begin position="48"/>
        <end position="71"/>
    </location>
</feature>
<evidence type="ECO:0000313" key="2">
    <source>
        <dbReference type="EMBL" id="HFM99231.1"/>
    </source>
</evidence>
<dbReference type="AlphaFoldDB" id="A0A7C3KGA6"/>
<keyword evidence="1" id="KW-1133">Transmembrane helix</keyword>